<protein>
    <submittedName>
        <fullName evidence="1">Uncharacterized protein</fullName>
    </submittedName>
</protein>
<gene>
    <name evidence="1" type="ORF">HLUCCX10_13750</name>
</gene>
<proteinExistence type="predicted"/>
<evidence type="ECO:0000313" key="2">
    <source>
        <dbReference type="Proteomes" id="UP000050421"/>
    </source>
</evidence>
<dbReference type="eggNOG" id="ENOG5032VCJ">
    <property type="taxonomic scope" value="Bacteria"/>
</dbReference>
<reference evidence="1 2" key="1">
    <citation type="submission" date="2015-09" db="EMBL/GenBank/DDBJ databases">
        <title>Identification and resolution of microdiversity through metagenomic sequencing of parallel consortia.</title>
        <authorList>
            <person name="Nelson W.C."/>
            <person name="Romine M.F."/>
            <person name="Lindemann S.R."/>
        </authorList>
    </citation>
    <scope>NUCLEOTIDE SEQUENCE [LARGE SCALE GENOMIC DNA]</scope>
    <source>
        <strain evidence="1">HL-49</strain>
    </source>
</reference>
<name>A0A0P7Y6D2_9BACT</name>
<dbReference type="EMBL" id="LJXT01000100">
    <property type="protein sequence ID" value="KPQ13176.1"/>
    <property type="molecule type" value="Genomic_DNA"/>
</dbReference>
<organism evidence="1 2">
    <name type="scientific">Algoriphagus marincola HL-49</name>
    <dbReference type="NCBI Taxonomy" id="1305737"/>
    <lineage>
        <taxon>Bacteria</taxon>
        <taxon>Pseudomonadati</taxon>
        <taxon>Bacteroidota</taxon>
        <taxon>Cytophagia</taxon>
        <taxon>Cytophagales</taxon>
        <taxon>Cyclobacteriaceae</taxon>
        <taxon>Algoriphagus</taxon>
    </lineage>
</organism>
<sequence>MEGKSKEELVSIVNTPITEEVIYGSLKKPQELVELEKFAKENSIDLYALGFFLTTWIPYSPQPIDMIPFATTGVDGTYFAFLTDFKRDINLSKSPVVVYSSGGLEFEGHTYSPVLFARNFKDFLSICCQFPNPSAVYESDPRTSSFDMEFMEMMCDEDELEEHKELSSLIRKRFSLNKIHDPNEYFTNFYEERNGASFIKTNDPLNIHFPQIGKANYPQLTELVSNVELARYLEESDQYNRLLTYRNYPSLHINYSSEEFLGMLEVLIEFLRKDGFDREANVLQLNWEKEKANKLLHGKS</sequence>
<dbReference type="AlphaFoldDB" id="A0A0P7Y6D2"/>
<dbReference type="Proteomes" id="UP000050421">
    <property type="component" value="Unassembled WGS sequence"/>
</dbReference>
<accession>A0A0P7Y6D2</accession>
<dbReference type="PATRIC" id="fig|1305737.6.peg.3456"/>
<comment type="caution">
    <text evidence="1">The sequence shown here is derived from an EMBL/GenBank/DDBJ whole genome shotgun (WGS) entry which is preliminary data.</text>
</comment>
<evidence type="ECO:0000313" key="1">
    <source>
        <dbReference type="EMBL" id="KPQ13176.1"/>
    </source>
</evidence>
<dbReference type="STRING" id="1305737.GCA_000526355_01599"/>